<dbReference type="CDD" id="cd07959">
    <property type="entry name" value="Anticodon_Ia_Leu_AEc"/>
    <property type="match status" value="1"/>
</dbReference>
<dbReference type="AlphaFoldDB" id="A0A2U9IRV1"/>
<dbReference type="InterPro" id="IPR009080">
    <property type="entry name" value="tRNAsynth_Ia_anticodon-bd"/>
</dbReference>
<keyword evidence="7 8" id="KW-0030">Aminoacyl-tRNA synthetase</keyword>
<feature type="domain" description="Aminoacyl-tRNA synthetase class Ia" evidence="9">
    <location>
        <begin position="13"/>
        <end position="659"/>
    </location>
</feature>
<keyword evidence="3 8" id="KW-0436">Ligase</keyword>
<dbReference type="Gene3D" id="3.30.2320.20">
    <property type="entry name" value="Class I aminoacyl-tRNA synthetases (RS)"/>
    <property type="match status" value="1"/>
</dbReference>
<keyword evidence="12" id="KW-1185">Reference proteome</keyword>
<dbReference type="GO" id="GO:0004823">
    <property type="term" value="F:leucine-tRNA ligase activity"/>
    <property type="evidence" value="ECO:0007669"/>
    <property type="project" value="UniProtKB-UniRule"/>
</dbReference>
<feature type="short sequence motif" description="'KMSKS' region" evidence="8">
    <location>
        <begin position="621"/>
        <end position="625"/>
    </location>
</feature>
<dbReference type="GeneID" id="36834208"/>
<accession>A0A2U9IRV1</accession>
<evidence type="ECO:0000313" key="12">
    <source>
        <dbReference type="Proteomes" id="UP000247586"/>
    </source>
</evidence>
<dbReference type="InterPro" id="IPR004493">
    <property type="entry name" value="Leu-tRNA-synth_Ia_arc/euk"/>
</dbReference>
<evidence type="ECO:0000256" key="1">
    <source>
        <dbReference type="ARBA" id="ARBA00005594"/>
    </source>
</evidence>
<reference evidence="12" key="2">
    <citation type="submission" date="2020-03" db="EMBL/GenBank/DDBJ databases">
        <title>Complete Genome Sequences of Extremely Thermoacidophilic, Metal-Mobilizing Type-Strain Members of the Archaeal Family Sulfolobaceae: Acidianus brierleyi DSM-1651T, Acidianus sulfidivorans DSM-18786T, Metallosphaera hakonensis DSM-7519T, and Metallosphaera prunae DSM-10039T.</title>
        <authorList>
            <person name="Counts J.A."/>
            <person name="Kelly R.M."/>
        </authorList>
    </citation>
    <scope>NUCLEOTIDE SEQUENCE [LARGE SCALE GENOMIC DNA]</scope>
    <source>
        <strain evidence="12">HO1-1</strain>
    </source>
</reference>
<dbReference type="GO" id="GO:0002161">
    <property type="term" value="F:aminoacyl-tRNA deacylase activity"/>
    <property type="evidence" value="ECO:0007669"/>
    <property type="project" value="InterPro"/>
</dbReference>
<dbReference type="RefSeq" id="WP_054836601.1">
    <property type="nucleotide sequence ID" value="NZ_BBBA01000007.1"/>
</dbReference>
<dbReference type="InterPro" id="IPR014729">
    <property type="entry name" value="Rossmann-like_a/b/a_fold"/>
</dbReference>
<comment type="similarity">
    <text evidence="1 8">Belongs to the class-I aminoacyl-tRNA synthetase family.</text>
</comment>
<reference evidence="11 12" key="1">
    <citation type="submission" date="2018-05" db="EMBL/GenBank/DDBJ databases">
        <title>Complete Genome Sequences of Extremely Thermoacidophilic, Metal-Mobilizing Type-Strain Members of the Archaeal Family Sulfolobaceae: Acidianus brierleyi DSM-1651T, Acidianus sulfidivorans DSM-18786T, Metallosphaera hakonensis DSM-7519T, and Metallosphaera prunae DSM-10039T.</title>
        <authorList>
            <person name="Counts J.A."/>
            <person name="Kelly R.M."/>
        </authorList>
    </citation>
    <scope>NUCLEOTIDE SEQUENCE [LARGE SCALE GENOMIC DNA]</scope>
    <source>
        <strain evidence="11 12">HO1-1</strain>
    </source>
</reference>
<proteinExistence type="inferred from homology"/>
<dbReference type="EC" id="6.1.1.4" evidence="8"/>
<dbReference type="GO" id="GO:0005737">
    <property type="term" value="C:cytoplasm"/>
    <property type="evidence" value="ECO:0007669"/>
    <property type="project" value="UniProtKB-SubCell"/>
</dbReference>
<dbReference type="Gene3D" id="1.10.730.10">
    <property type="entry name" value="Isoleucyl-tRNA Synthetase, Domain 1"/>
    <property type="match status" value="1"/>
</dbReference>
<keyword evidence="6 8" id="KW-0648">Protein biosynthesis</keyword>
<feature type="short sequence motif" description="'HIGH' region" evidence="8">
    <location>
        <begin position="41"/>
        <end position="51"/>
    </location>
</feature>
<name>A0A2U9IRV1_9CREN</name>
<dbReference type="SUPFAM" id="SSF50677">
    <property type="entry name" value="ValRS/IleRS/LeuRS editing domain"/>
    <property type="match status" value="1"/>
</dbReference>
<dbReference type="InterPro" id="IPR013155">
    <property type="entry name" value="M/V/L/I-tRNA-synth_anticd-bd"/>
</dbReference>
<reference evidence="12" key="3">
    <citation type="submission" date="2020-03" db="EMBL/GenBank/DDBJ databases">
        <title>Sequencing and Assembly of Multiple Reported Metal-Biooxidizing Members of the Extremely Thermoacidophilic Archaeal Family Sulfolobaceae.</title>
        <authorList>
            <person name="Counts J.A."/>
            <person name="Kelly R.M."/>
        </authorList>
    </citation>
    <scope>NUCLEOTIDE SEQUENCE [LARGE SCALE GENOMIC DNA]</scope>
    <source>
        <strain evidence="12">HO1-1</strain>
    </source>
</reference>
<keyword evidence="5 8" id="KW-0067">ATP-binding</keyword>
<dbReference type="SUPFAM" id="SSF52374">
    <property type="entry name" value="Nucleotidylyl transferase"/>
    <property type="match status" value="1"/>
</dbReference>
<comment type="subcellular location">
    <subcellularLocation>
        <location evidence="8">Cytoplasm</location>
    </subcellularLocation>
</comment>
<dbReference type="NCBIfam" id="NF008957">
    <property type="entry name" value="PRK12300.1"/>
    <property type="match status" value="1"/>
</dbReference>
<dbReference type="KEGG" id="mhk:DFR87_02660"/>
<dbReference type="InterPro" id="IPR002300">
    <property type="entry name" value="aa-tRNA-synth_Ia"/>
</dbReference>
<evidence type="ECO:0000259" key="10">
    <source>
        <dbReference type="Pfam" id="PF08264"/>
    </source>
</evidence>
<dbReference type="HAMAP" id="MF_00049_A">
    <property type="entry name" value="Leu_tRNA_synth_A"/>
    <property type="match status" value="1"/>
</dbReference>
<sequence length="939" mass="108262">MESSAFFNEVARKWQEKWENARIFEANPNSAEKYFITVAFPYTNSPLHIGHGRTYVTADIVARYQRMQGRNVLFPFAFQFTGTPILSISESIKRGDKDIINDFINLYRIDPERIKEFQDPLKLAEYFRDDMKKMAKALGLSVDWRREFTTIDPRFEQLIKWQFRKLKDKGFIVTSTDAVGFCPNDNFPVGMHDTKGDVEPEIQEMDVVEFEGGDLVFPTATTRPETVFGANYVLINPEATYVVIRGSHWILSKDAFQKLQYQRELVPEREIAGKNLVGLKVRNPITGKDVQVVGSKYVDSKLGTGSVMGVPAHEPLHYLGLSESLGEVEVIPVINTEGYGDFPGPEVLTLAGTKNPAELKDYIDSLYREEYYKGIMREDIVDLVPDYMRSTVKERISGKRVPEARKATVELLRSLGKHDVVYEISNGPVYCRCGAEIVVKVIRDQWYVAYDNPLWKSWTMKALDRVEVVPEEAKKDMAKAIFSMKRRACSRSRGLGVRLPWDETQIVDSLSDSTIYTAFYTISHKLKVDPEKLSDQFWDYVMLGQGDPTEISKVTGMSVDELKSLREEFNYWYPLDSRHSGRDLVQNHLPYLLYNHLAIFGENFLPRRIVVNGFVRVGGKKMSKSFRNIYPLYRAIEEYGVDPVRLSLTVSSELAEDTDFDVNSVKAVTDQLRRMYDLAVNVSKLKENESMELPEKWLLSIVHYKVDEVSRLMNSMDLRKAFNIILYEFYEILRDYLSMVNNPKPSVLTKVINIWVRLLAPGAPHIAEEIWHIFNEDFVSVKKFPSPEELVVDGQAVVQLEYIRYLIDQVREISSLANKQPEKLVIYVSNTDELGVLRTVLRGLKERKNIRELSSMTGQREEYLRSIIERIQYLPQVLKDFIIIYPIDEFKTITENLNFLMRRLDVDEIQVYRSDEVTAPDIKGKKFNALPLMPGIVII</sequence>
<dbReference type="Gene3D" id="1.10.10.720">
    <property type="entry name" value="leucyl-tRNA synthetase"/>
    <property type="match status" value="1"/>
</dbReference>
<dbReference type="PANTHER" id="PTHR45794:SF1">
    <property type="entry name" value="LEUCINE--TRNA LIGASE, CYTOPLASMIC"/>
    <property type="match status" value="1"/>
</dbReference>
<protein>
    <recommendedName>
        <fullName evidence="8">Leucine--tRNA ligase</fullName>
        <ecNumber evidence="8">6.1.1.4</ecNumber>
    </recommendedName>
    <alternativeName>
        <fullName evidence="8">Leucyl-tRNA synthetase</fullName>
        <shortName evidence="8">LeuRS</shortName>
    </alternativeName>
</protein>
<evidence type="ECO:0000256" key="6">
    <source>
        <dbReference type="ARBA" id="ARBA00022917"/>
    </source>
</evidence>
<dbReference type="Proteomes" id="UP000247586">
    <property type="component" value="Chromosome"/>
</dbReference>
<dbReference type="InterPro" id="IPR020791">
    <property type="entry name" value="Leu-tRNA-lgase_arc"/>
</dbReference>
<dbReference type="Pfam" id="PF00133">
    <property type="entry name" value="tRNA-synt_1"/>
    <property type="match status" value="1"/>
</dbReference>
<comment type="catalytic activity">
    <reaction evidence="8">
        <text>tRNA(Leu) + L-leucine + ATP = L-leucyl-tRNA(Leu) + AMP + diphosphate</text>
        <dbReference type="Rhea" id="RHEA:11688"/>
        <dbReference type="Rhea" id="RHEA-COMP:9613"/>
        <dbReference type="Rhea" id="RHEA-COMP:9622"/>
        <dbReference type="ChEBI" id="CHEBI:30616"/>
        <dbReference type="ChEBI" id="CHEBI:33019"/>
        <dbReference type="ChEBI" id="CHEBI:57427"/>
        <dbReference type="ChEBI" id="CHEBI:78442"/>
        <dbReference type="ChEBI" id="CHEBI:78494"/>
        <dbReference type="ChEBI" id="CHEBI:456215"/>
        <dbReference type="EC" id="6.1.1.4"/>
    </reaction>
</comment>
<evidence type="ECO:0000259" key="9">
    <source>
        <dbReference type="Pfam" id="PF00133"/>
    </source>
</evidence>
<feature type="binding site" evidence="8">
    <location>
        <position position="624"/>
    </location>
    <ligand>
        <name>ATP</name>
        <dbReference type="ChEBI" id="CHEBI:30616"/>
    </ligand>
</feature>
<evidence type="ECO:0000313" key="11">
    <source>
        <dbReference type="EMBL" id="AWR98769.1"/>
    </source>
</evidence>
<dbReference type="STRING" id="1293036.GCA_001315825_01426"/>
<gene>
    <name evidence="8 11" type="primary">leuS</name>
    <name evidence="11" type="ORF">DFR87_02660</name>
</gene>
<dbReference type="EMBL" id="CP029287">
    <property type="protein sequence ID" value="AWR98769.1"/>
    <property type="molecule type" value="Genomic_DNA"/>
</dbReference>
<evidence type="ECO:0000256" key="4">
    <source>
        <dbReference type="ARBA" id="ARBA00022741"/>
    </source>
</evidence>
<dbReference type="GO" id="GO:0005524">
    <property type="term" value="F:ATP binding"/>
    <property type="evidence" value="ECO:0007669"/>
    <property type="project" value="UniProtKB-UniRule"/>
</dbReference>
<dbReference type="InterPro" id="IPR009008">
    <property type="entry name" value="Val/Leu/Ile-tRNA-synth_edit"/>
</dbReference>
<dbReference type="Pfam" id="PF08264">
    <property type="entry name" value="Anticodon_1"/>
    <property type="match status" value="1"/>
</dbReference>
<dbReference type="NCBIfam" id="TIGR00395">
    <property type="entry name" value="leuS_arch"/>
    <property type="match status" value="1"/>
</dbReference>
<dbReference type="Gene3D" id="3.90.740.10">
    <property type="entry name" value="Valyl/Leucyl/Isoleucyl-tRNA synthetase, editing domain"/>
    <property type="match status" value="1"/>
</dbReference>
<dbReference type="GO" id="GO:0006429">
    <property type="term" value="P:leucyl-tRNA aminoacylation"/>
    <property type="evidence" value="ECO:0007669"/>
    <property type="project" value="UniProtKB-UniRule"/>
</dbReference>
<dbReference type="PANTHER" id="PTHR45794">
    <property type="entry name" value="LEUCYL-TRNA SYNTHETASE"/>
    <property type="match status" value="1"/>
</dbReference>
<dbReference type="OrthoDB" id="23906at2157"/>
<evidence type="ECO:0000256" key="5">
    <source>
        <dbReference type="ARBA" id="ARBA00022840"/>
    </source>
</evidence>
<evidence type="ECO:0000256" key="2">
    <source>
        <dbReference type="ARBA" id="ARBA00022490"/>
    </source>
</evidence>
<evidence type="ECO:0000256" key="7">
    <source>
        <dbReference type="ARBA" id="ARBA00023146"/>
    </source>
</evidence>
<feature type="domain" description="Methionyl/Valyl/Leucyl/Isoleucyl-tRNA synthetase anticodon-binding" evidence="10">
    <location>
        <begin position="695"/>
        <end position="826"/>
    </location>
</feature>
<keyword evidence="4 8" id="KW-0547">Nucleotide-binding</keyword>
<dbReference type="Gene3D" id="3.40.50.620">
    <property type="entry name" value="HUPs"/>
    <property type="match status" value="1"/>
</dbReference>
<evidence type="ECO:0000256" key="3">
    <source>
        <dbReference type="ARBA" id="ARBA00022598"/>
    </source>
</evidence>
<organism evidence="11 12">
    <name type="scientific">Metallosphaera hakonensis JCM 8857 = DSM 7519</name>
    <dbReference type="NCBI Taxonomy" id="1293036"/>
    <lineage>
        <taxon>Archaea</taxon>
        <taxon>Thermoproteota</taxon>
        <taxon>Thermoprotei</taxon>
        <taxon>Sulfolobales</taxon>
        <taxon>Sulfolobaceae</taxon>
        <taxon>Metallosphaera</taxon>
    </lineage>
</organism>
<dbReference type="SUPFAM" id="SSF47323">
    <property type="entry name" value="Anticodon-binding domain of a subclass of class I aminoacyl-tRNA synthetases"/>
    <property type="match status" value="1"/>
</dbReference>
<evidence type="ECO:0000256" key="8">
    <source>
        <dbReference type="HAMAP-Rule" id="MF_00049"/>
    </source>
</evidence>
<keyword evidence="2 8" id="KW-0963">Cytoplasm</keyword>